<name>A0A1G6MYT9_9ACTN</name>
<reference evidence="2 3" key="1">
    <citation type="submission" date="2016-10" db="EMBL/GenBank/DDBJ databases">
        <authorList>
            <person name="de Groot N.N."/>
        </authorList>
    </citation>
    <scope>NUCLEOTIDE SEQUENCE [LARGE SCALE GENOMIC DNA]</scope>
    <source>
        <strain evidence="2 3">CGMCC 4.6858</strain>
    </source>
</reference>
<organism evidence="2 3">
    <name type="scientific">Nocardioides lianchengensis</name>
    <dbReference type="NCBI Taxonomy" id="1045774"/>
    <lineage>
        <taxon>Bacteria</taxon>
        <taxon>Bacillati</taxon>
        <taxon>Actinomycetota</taxon>
        <taxon>Actinomycetes</taxon>
        <taxon>Propionibacteriales</taxon>
        <taxon>Nocardioidaceae</taxon>
        <taxon>Nocardioides</taxon>
    </lineage>
</organism>
<dbReference type="EMBL" id="FMZM01000003">
    <property type="protein sequence ID" value="SDC60713.1"/>
    <property type="molecule type" value="Genomic_DNA"/>
</dbReference>
<proteinExistence type="predicted"/>
<accession>A0A1G6MYT9</accession>
<feature type="compositionally biased region" description="Basic and acidic residues" evidence="1">
    <location>
        <begin position="15"/>
        <end position="25"/>
    </location>
</feature>
<gene>
    <name evidence="2" type="ORF">SAMN05421872_10379</name>
</gene>
<keyword evidence="3" id="KW-1185">Reference proteome</keyword>
<evidence type="ECO:0000313" key="2">
    <source>
        <dbReference type="EMBL" id="SDC60713.1"/>
    </source>
</evidence>
<evidence type="ECO:0000256" key="1">
    <source>
        <dbReference type="SAM" id="MobiDB-lite"/>
    </source>
</evidence>
<dbReference type="AlphaFoldDB" id="A0A1G6MYT9"/>
<evidence type="ECO:0000313" key="3">
    <source>
        <dbReference type="Proteomes" id="UP000199034"/>
    </source>
</evidence>
<dbReference type="RefSeq" id="WP_090852437.1">
    <property type="nucleotide sequence ID" value="NZ_FMZM01000003.1"/>
</dbReference>
<feature type="region of interest" description="Disordered" evidence="1">
    <location>
        <begin position="1"/>
        <end position="29"/>
    </location>
</feature>
<dbReference type="OrthoDB" id="3295447at2"/>
<dbReference type="STRING" id="1045774.SAMN05421872_10379"/>
<dbReference type="Proteomes" id="UP000199034">
    <property type="component" value="Unassembled WGS sequence"/>
</dbReference>
<sequence>MNQPAPVVLGTPPGGRRDPLADLDAHASTPDGRVGVRIRGRSSLTVTLAPGYYDQVTETELSRQLTQLARLAFVQRTRAYYELRSRAFGRTVTRESSSYGARDLSFTAGRASIVASGSSPDGRIRVTAAGMESWTVDLEPGTLAAYDEAGFCAAVAAAGHDLIEDQFRQIRRLKDEIYG</sequence>
<protein>
    <submittedName>
        <fullName evidence="2">Uncharacterized protein</fullName>
    </submittedName>
</protein>